<dbReference type="RefSeq" id="WP_187762803.1">
    <property type="nucleotide sequence ID" value="NZ_CP061038.1"/>
</dbReference>
<gene>
    <name evidence="1" type="ORF">H3Z74_04640</name>
</gene>
<evidence type="ECO:0000313" key="1">
    <source>
        <dbReference type="EMBL" id="QNQ10509.1"/>
    </source>
</evidence>
<dbReference type="AlphaFoldDB" id="A0A7H0LLF6"/>
<dbReference type="PROSITE" id="PS51257">
    <property type="entry name" value="PROKAR_LIPOPROTEIN"/>
    <property type="match status" value="1"/>
</dbReference>
<reference evidence="1 2" key="1">
    <citation type="submission" date="2020-09" db="EMBL/GenBank/DDBJ databases">
        <title>Sphingomonas sp., a new species isolated from pork steak.</title>
        <authorList>
            <person name="Heidler von Heilborn D."/>
        </authorList>
    </citation>
    <scope>NUCLEOTIDE SEQUENCE [LARGE SCALE GENOMIC DNA]</scope>
    <source>
        <strain evidence="2">S8-3T</strain>
    </source>
</reference>
<dbReference type="Proteomes" id="UP000516148">
    <property type="component" value="Chromosome"/>
</dbReference>
<organism evidence="1 2">
    <name type="scientific">Sphingomonas alpina</name>
    <dbReference type="NCBI Taxonomy" id="653931"/>
    <lineage>
        <taxon>Bacteria</taxon>
        <taxon>Pseudomonadati</taxon>
        <taxon>Pseudomonadota</taxon>
        <taxon>Alphaproteobacteria</taxon>
        <taxon>Sphingomonadales</taxon>
        <taxon>Sphingomonadaceae</taxon>
        <taxon>Sphingomonas</taxon>
    </lineage>
</organism>
<dbReference type="KEGG" id="spap:H3Z74_04640"/>
<protein>
    <recommendedName>
        <fullName evidence="3">Lipoprotein</fullName>
    </recommendedName>
</protein>
<dbReference type="EMBL" id="CP061038">
    <property type="protein sequence ID" value="QNQ10509.1"/>
    <property type="molecule type" value="Genomic_DNA"/>
</dbReference>
<evidence type="ECO:0000313" key="2">
    <source>
        <dbReference type="Proteomes" id="UP000516148"/>
    </source>
</evidence>
<name>A0A7H0LLF6_9SPHN</name>
<proteinExistence type="predicted"/>
<sequence>MTFMRLRVGRVFAVLAALTLLTGCAIPSIPTFSQSTLKAIKVESQRLMATHPIEPSKGWADVPKSQWPPVIASLQPYDVTVYKWGVNIGIKPYFDGGWGYQVGRSKEELPMPPGCYWELSPGVFWHGPC</sequence>
<evidence type="ECO:0008006" key="3">
    <source>
        <dbReference type="Google" id="ProtNLM"/>
    </source>
</evidence>
<accession>A0A7H0LLF6</accession>
<keyword evidence="2" id="KW-1185">Reference proteome</keyword>